<protein>
    <recommendedName>
        <fullName evidence="3">Permease</fullName>
    </recommendedName>
</protein>
<dbReference type="AlphaFoldDB" id="A0A382VJ20"/>
<keyword evidence="1" id="KW-0812">Transmembrane</keyword>
<keyword evidence="1" id="KW-1133">Transmembrane helix</keyword>
<evidence type="ECO:0008006" key="3">
    <source>
        <dbReference type="Google" id="ProtNLM"/>
    </source>
</evidence>
<organism evidence="2">
    <name type="scientific">marine metagenome</name>
    <dbReference type="NCBI Taxonomy" id="408172"/>
    <lineage>
        <taxon>unclassified sequences</taxon>
        <taxon>metagenomes</taxon>
        <taxon>ecological metagenomes</taxon>
    </lineage>
</organism>
<evidence type="ECO:0000313" key="2">
    <source>
        <dbReference type="EMBL" id="SVD45901.1"/>
    </source>
</evidence>
<sequence length="90" mass="9647">MLIPTLIMAAIAVILGVVAYYQGGDQHIVGMRVSYKMMIEVLPLLLIALVVAGMAQVLAEEYQSFISEWLGPQSGLRGILIGSMLGTLTP</sequence>
<gene>
    <name evidence="2" type="ORF">METZ01_LOCUS398755</name>
</gene>
<feature type="non-terminal residue" evidence="2">
    <location>
        <position position="90"/>
    </location>
</feature>
<feature type="transmembrane region" description="Helical" evidence="1">
    <location>
        <begin position="41"/>
        <end position="59"/>
    </location>
</feature>
<reference evidence="2" key="1">
    <citation type="submission" date="2018-05" db="EMBL/GenBank/DDBJ databases">
        <authorList>
            <person name="Lanie J.A."/>
            <person name="Ng W.-L."/>
            <person name="Kazmierczak K.M."/>
            <person name="Andrzejewski T.M."/>
            <person name="Davidsen T.M."/>
            <person name="Wayne K.J."/>
            <person name="Tettelin H."/>
            <person name="Glass J.I."/>
            <person name="Rusch D."/>
            <person name="Podicherti R."/>
            <person name="Tsui H.-C.T."/>
            <person name="Winkler M.E."/>
        </authorList>
    </citation>
    <scope>NUCLEOTIDE SEQUENCE</scope>
</reference>
<keyword evidence="1" id="KW-0472">Membrane</keyword>
<accession>A0A382VJ20</accession>
<dbReference type="EMBL" id="UINC01151981">
    <property type="protein sequence ID" value="SVD45901.1"/>
    <property type="molecule type" value="Genomic_DNA"/>
</dbReference>
<feature type="transmembrane region" description="Helical" evidence="1">
    <location>
        <begin position="6"/>
        <end position="21"/>
    </location>
</feature>
<proteinExistence type="predicted"/>
<name>A0A382VJ20_9ZZZZ</name>
<evidence type="ECO:0000256" key="1">
    <source>
        <dbReference type="SAM" id="Phobius"/>
    </source>
</evidence>